<gene>
    <name evidence="2" type="ORF">NEMBOFW57_008840</name>
</gene>
<reference evidence="2" key="1">
    <citation type="submission" date="2023-02" db="EMBL/GenBank/DDBJ databases">
        <authorList>
            <person name="Palmer J.M."/>
        </authorList>
    </citation>
    <scope>NUCLEOTIDE SEQUENCE</scope>
    <source>
        <strain evidence="2">FW57</strain>
    </source>
</reference>
<dbReference type="PANTHER" id="PTHR32251">
    <property type="entry name" value="3-OXO-5-ALPHA-STEROID 4-DEHYDROGENASE"/>
    <property type="match status" value="1"/>
</dbReference>
<dbReference type="EMBL" id="JAHCVI010000004">
    <property type="protein sequence ID" value="KAG7286529.1"/>
    <property type="molecule type" value="Genomic_DNA"/>
</dbReference>
<dbReference type="AlphaFoldDB" id="A0AAD4ES50"/>
<organism evidence="2 3">
    <name type="scientific">Staphylotrichum longicolle</name>
    <dbReference type="NCBI Taxonomy" id="669026"/>
    <lineage>
        <taxon>Eukaryota</taxon>
        <taxon>Fungi</taxon>
        <taxon>Dikarya</taxon>
        <taxon>Ascomycota</taxon>
        <taxon>Pezizomycotina</taxon>
        <taxon>Sordariomycetes</taxon>
        <taxon>Sordariomycetidae</taxon>
        <taxon>Sordariales</taxon>
        <taxon>Chaetomiaceae</taxon>
        <taxon>Staphylotrichum</taxon>
    </lineage>
</organism>
<evidence type="ECO:0000313" key="3">
    <source>
        <dbReference type="Proteomes" id="UP001197093"/>
    </source>
</evidence>
<feature type="transmembrane region" description="Helical" evidence="1">
    <location>
        <begin position="241"/>
        <end position="261"/>
    </location>
</feature>
<feature type="transmembrane region" description="Helical" evidence="1">
    <location>
        <begin position="54"/>
        <end position="75"/>
    </location>
</feature>
<name>A0AAD4ES50_9PEZI</name>
<dbReference type="Pfam" id="PF06966">
    <property type="entry name" value="DUF1295"/>
    <property type="match status" value="1"/>
</dbReference>
<protein>
    <submittedName>
        <fullName evidence="2">Uncharacterized protein</fullName>
    </submittedName>
</protein>
<dbReference type="Gene3D" id="1.20.120.1630">
    <property type="match status" value="1"/>
</dbReference>
<evidence type="ECO:0000256" key="1">
    <source>
        <dbReference type="SAM" id="Phobius"/>
    </source>
</evidence>
<dbReference type="Proteomes" id="UP001197093">
    <property type="component" value="Unassembled WGS sequence"/>
</dbReference>
<dbReference type="GO" id="GO:0016020">
    <property type="term" value="C:membrane"/>
    <property type="evidence" value="ECO:0007669"/>
    <property type="project" value="TreeGrafter"/>
</dbReference>
<dbReference type="PANTHER" id="PTHR32251:SF17">
    <property type="entry name" value="STEROID 5-ALPHA REDUCTASE C-TERMINAL DOMAIN-CONTAINING PROTEIN"/>
    <property type="match status" value="1"/>
</dbReference>
<keyword evidence="3" id="KW-1185">Reference proteome</keyword>
<keyword evidence="1" id="KW-0472">Membrane</keyword>
<sequence length="311" mass="36626">MPRLRSFFDRYLQPDYYAQKEAAARRAEKKKKRNRGPPQPRALTRQILPIPTAYAIRCLLFVPFWFFLSLFIHVVRVWVLPAGFLASLVACTALNAVVTAAVGAASIFWWKHEWAFDLCGMVFGLYTSLRMLYYRRDSRFEGVRDQPWLFARAFVMQLIWVTVCSLPVVAFNAVPLTVIENLGAHSPEGYIGYLMSNFWYWLGIWSVFRGRHPNYYGDWLVWIGITICCSSIILSPNARESLGMGPMTALVVSLICPWFLYKMFRHVSIPVIENKYDALYLERKDYRDWRRYHALRFWIDSSHHWFWEFDA</sequence>
<evidence type="ECO:0000313" key="2">
    <source>
        <dbReference type="EMBL" id="KAG7286529.1"/>
    </source>
</evidence>
<feature type="transmembrane region" description="Helical" evidence="1">
    <location>
        <begin position="82"/>
        <end position="108"/>
    </location>
</feature>
<feature type="transmembrane region" description="Helical" evidence="1">
    <location>
        <begin position="154"/>
        <end position="178"/>
    </location>
</feature>
<keyword evidence="1" id="KW-1133">Transmembrane helix</keyword>
<feature type="transmembrane region" description="Helical" evidence="1">
    <location>
        <begin position="190"/>
        <end position="208"/>
    </location>
</feature>
<keyword evidence="1" id="KW-0812">Transmembrane</keyword>
<accession>A0AAD4ES50</accession>
<dbReference type="InterPro" id="IPR010721">
    <property type="entry name" value="UstE-like"/>
</dbReference>
<feature type="transmembrane region" description="Helical" evidence="1">
    <location>
        <begin position="215"/>
        <end position="235"/>
    </location>
</feature>
<feature type="transmembrane region" description="Helical" evidence="1">
    <location>
        <begin position="114"/>
        <end position="133"/>
    </location>
</feature>
<comment type="caution">
    <text evidence="2">The sequence shown here is derived from an EMBL/GenBank/DDBJ whole genome shotgun (WGS) entry which is preliminary data.</text>
</comment>
<proteinExistence type="predicted"/>